<feature type="domain" description="RNA polymerase sigma-70 region 2" evidence="6">
    <location>
        <begin position="31"/>
        <end position="95"/>
    </location>
</feature>
<dbReference type="NCBIfam" id="TIGR02937">
    <property type="entry name" value="sigma70-ECF"/>
    <property type="match status" value="1"/>
</dbReference>
<keyword evidence="5" id="KW-0804">Transcription</keyword>
<dbReference type="CDD" id="cd06171">
    <property type="entry name" value="Sigma70_r4"/>
    <property type="match status" value="1"/>
</dbReference>
<dbReference type="EMBL" id="BOSL01000003">
    <property type="protein sequence ID" value="GIP52427.1"/>
    <property type="molecule type" value="Genomic_DNA"/>
</dbReference>
<dbReference type="SUPFAM" id="SSF88946">
    <property type="entry name" value="Sigma2 domain of RNA polymerase sigma factors"/>
    <property type="match status" value="1"/>
</dbReference>
<dbReference type="InterPro" id="IPR007627">
    <property type="entry name" value="RNA_pol_sigma70_r2"/>
</dbReference>
<evidence type="ECO:0000256" key="2">
    <source>
        <dbReference type="ARBA" id="ARBA00023015"/>
    </source>
</evidence>
<dbReference type="InterPro" id="IPR039425">
    <property type="entry name" value="RNA_pol_sigma-70-like"/>
</dbReference>
<dbReference type="PANTHER" id="PTHR43133:SF8">
    <property type="entry name" value="RNA POLYMERASE SIGMA FACTOR HI_1459-RELATED"/>
    <property type="match status" value="1"/>
</dbReference>
<dbReference type="InterPro" id="IPR036388">
    <property type="entry name" value="WH-like_DNA-bd_sf"/>
</dbReference>
<dbReference type="RefSeq" id="WP_213654220.1">
    <property type="nucleotide sequence ID" value="NZ_BOSL01000003.1"/>
</dbReference>
<evidence type="ECO:0008006" key="10">
    <source>
        <dbReference type="Google" id="ProtNLM"/>
    </source>
</evidence>
<evidence type="ECO:0000256" key="1">
    <source>
        <dbReference type="ARBA" id="ARBA00010641"/>
    </source>
</evidence>
<keyword evidence="4" id="KW-0238">DNA-binding</keyword>
<dbReference type="Gene3D" id="1.10.1740.10">
    <property type="match status" value="1"/>
</dbReference>
<comment type="similarity">
    <text evidence="1">Belongs to the sigma-70 factor family. ECF subfamily.</text>
</comment>
<dbReference type="InterPro" id="IPR013325">
    <property type="entry name" value="RNA_pol_sigma_r2"/>
</dbReference>
<accession>A0ABQ4M8V7</accession>
<sequence>MFRSGKPVNSPSDQELVEQARSGHQDAFNLLMERHRHHALHWARQIAEDPHLAEDIVQEGLISAFTYLGSLKQIEKFVPWFRRIITNQALMHVRRGGPYAKERPFSSCISKSVEYSGKDFEQIEFILATLARNTAMEHEQNEDPVREIIMLDTYEMLRAMLQDLSTREREIFEAHFFSHYSPQEIAAMYSTSSGNIYTILSRTRKKISQARYEANLANYLQSRQQLSSPRTHNQLQEPAVYFGEIWDTFALSIQHALQYTDFTHYTMTEIMGLSGLAFRLQVHRERTDFIGVTAFDWRNVFGRGLLNLGFAARSVGDGSRIPQSHELLVEAFSFIHRTIDQGQPVIVWGVELPTFAVIHGYDDERRLFRITGLFEQTHLGYDQLGREWSADLFAISLGTPAPVTPLDALHGALGMIVTHAEGRERTPHADYVQGLYAYDLWISALSRDHIDHFGHAYLVWCTANARSFAVQFLELVTSRPEVYGNRNSRLAGDAADYYRKTADALRQMCMLFPFPGGGHPEEPECRKMALQLLDHAKSNEVLGLQTLKKIFLSLCDS</sequence>
<keyword evidence="9" id="KW-1185">Reference proteome</keyword>
<evidence type="ECO:0000313" key="9">
    <source>
        <dbReference type="Proteomes" id="UP000679992"/>
    </source>
</evidence>
<evidence type="ECO:0000256" key="5">
    <source>
        <dbReference type="ARBA" id="ARBA00023163"/>
    </source>
</evidence>
<keyword evidence="3" id="KW-0731">Sigma factor</keyword>
<evidence type="ECO:0000256" key="3">
    <source>
        <dbReference type="ARBA" id="ARBA00023082"/>
    </source>
</evidence>
<comment type="caution">
    <text evidence="8">The sequence shown here is derived from an EMBL/GenBank/DDBJ whole genome shotgun (WGS) entry which is preliminary data.</text>
</comment>
<dbReference type="InterPro" id="IPR014284">
    <property type="entry name" value="RNA_pol_sigma-70_dom"/>
</dbReference>
<keyword evidence="2" id="KW-0805">Transcription regulation</keyword>
<name>A0ABQ4M8V7_9BACL</name>
<dbReference type="InterPro" id="IPR013249">
    <property type="entry name" value="RNA_pol_sigma70_r4_t2"/>
</dbReference>
<organism evidence="8 9">
    <name type="scientific">Paenibacillus vini</name>
    <dbReference type="NCBI Taxonomy" id="1476024"/>
    <lineage>
        <taxon>Bacteria</taxon>
        <taxon>Bacillati</taxon>
        <taxon>Bacillota</taxon>
        <taxon>Bacilli</taxon>
        <taxon>Bacillales</taxon>
        <taxon>Paenibacillaceae</taxon>
        <taxon>Paenibacillus</taxon>
    </lineage>
</organism>
<evidence type="ECO:0000259" key="7">
    <source>
        <dbReference type="Pfam" id="PF08281"/>
    </source>
</evidence>
<reference evidence="8 9" key="1">
    <citation type="submission" date="2021-03" db="EMBL/GenBank/DDBJ databases">
        <title>Antimicrobial resistance genes in bacteria isolated from Japanese honey, and their potential for conferring macrolide and lincosamide resistance in the American foulbrood pathogen Paenibacillus larvae.</title>
        <authorList>
            <person name="Okamoto M."/>
            <person name="Kumagai M."/>
            <person name="Kanamori H."/>
            <person name="Takamatsu D."/>
        </authorList>
    </citation>
    <scope>NUCLEOTIDE SEQUENCE [LARGE SCALE GENOMIC DNA]</scope>
    <source>
        <strain evidence="8 9">J42TS3</strain>
    </source>
</reference>
<dbReference type="SUPFAM" id="SSF88659">
    <property type="entry name" value="Sigma3 and sigma4 domains of RNA polymerase sigma factors"/>
    <property type="match status" value="1"/>
</dbReference>
<dbReference type="Proteomes" id="UP000679992">
    <property type="component" value="Unassembled WGS sequence"/>
</dbReference>
<dbReference type="PANTHER" id="PTHR43133">
    <property type="entry name" value="RNA POLYMERASE ECF-TYPE SIGMA FACTO"/>
    <property type="match status" value="1"/>
</dbReference>
<feature type="domain" description="RNA polymerase sigma factor 70 region 4 type 2" evidence="7">
    <location>
        <begin position="155"/>
        <end position="207"/>
    </location>
</feature>
<proteinExistence type="inferred from homology"/>
<evidence type="ECO:0000313" key="8">
    <source>
        <dbReference type="EMBL" id="GIP52427.1"/>
    </source>
</evidence>
<gene>
    <name evidence="8" type="ORF">J42TS3_14620</name>
</gene>
<protein>
    <recommendedName>
        <fullName evidence="10">RNA polymerase sigma factor</fullName>
    </recommendedName>
</protein>
<dbReference type="InterPro" id="IPR013324">
    <property type="entry name" value="RNA_pol_sigma_r3/r4-like"/>
</dbReference>
<dbReference type="Pfam" id="PF08281">
    <property type="entry name" value="Sigma70_r4_2"/>
    <property type="match status" value="1"/>
</dbReference>
<dbReference type="Gene3D" id="1.10.10.10">
    <property type="entry name" value="Winged helix-like DNA-binding domain superfamily/Winged helix DNA-binding domain"/>
    <property type="match status" value="1"/>
</dbReference>
<evidence type="ECO:0000259" key="6">
    <source>
        <dbReference type="Pfam" id="PF04542"/>
    </source>
</evidence>
<dbReference type="Pfam" id="PF04542">
    <property type="entry name" value="Sigma70_r2"/>
    <property type="match status" value="1"/>
</dbReference>
<evidence type="ECO:0000256" key="4">
    <source>
        <dbReference type="ARBA" id="ARBA00023125"/>
    </source>
</evidence>